<dbReference type="Proteomes" id="UP000470772">
    <property type="component" value="Unassembled WGS sequence"/>
</dbReference>
<dbReference type="Gene3D" id="3.30.200.20">
    <property type="entry name" value="Phosphorylase Kinase, domain 1"/>
    <property type="match status" value="1"/>
</dbReference>
<dbReference type="PROSITE" id="PS01245">
    <property type="entry name" value="RIO1"/>
    <property type="match status" value="1"/>
</dbReference>
<evidence type="ECO:0000256" key="9">
    <source>
        <dbReference type="ARBA" id="ARBA00022842"/>
    </source>
</evidence>
<evidence type="ECO:0000256" key="3">
    <source>
        <dbReference type="ARBA" id="ARBA00022527"/>
    </source>
</evidence>
<dbReference type="AlphaFoldDB" id="A0A6A9QPP5"/>
<keyword evidence="8" id="KW-0067">ATP-binding</keyword>
<accession>A0A6A9QPP5</accession>
<evidence type="ECO:0000256" key="10">
    <source>
        <dbReference type="ARBA" id="ARBA00047899"/>
    </source>
</evidence>
<gene>
    <name evidence="14" type="ORF">GC250_07370</name>
</gene>
<comment type="catalytic activity">
    <reaction evidence="10">
        <text>L-threonyl-[protein] + ATP = O-phospho-L-threonyl-[protein] + ADP + H(+)</text>
        <dbReference type="Rhea" id="RHEA:46608"/>
        <dbReference type="Rhea" id="RHEA-COMP:11060"/>
        <dbReference type="Rhea" id="RHEA-COMP:11605"/>
        <dbReference type="ChEBI" id="CHEBI:15378"/>
        <dbReference type="ChEBI" id="CHEBI:30013"/>
        <dbReference type="ChEBI" id="CHEBI:30616"/>
        <dbReference type="ChEBI" id="CHEBI:61977"/>
        <dbReference type="ChEBI" id="CHEBI:456216"/>
        <dbReference type="EC" id="2.7.11.1"/>
    </reaction>
</comment>
<dbReference type="SUPFAM" id="SSF56112">
    <property type="entry name" value="Protein kinase-like (PK-like)"/>
    <property type="match status" value="1"/>
</dbReference>
<evidence type="ECO:0000259" key="13">
    <source>
        <dbReference type="PROSITE" id="PS50011"/>
    </source>
</evidence>
<feature type="compositionally biased region" description="Basic and acidic residues" evidence="12">
    <location>
        <begin position="266"/>
        <end position="281"/>
    </location>
</feature>
<sequence>MPKKPLDFKKKEEKRRKDEDLFKVVDSAIDTATYNGLMLVSKKLNLEEIFGSISSGKEAKIYPAKDFKGKFYALKVFYVSTAQSKKALIKYTKGDYRFEGAKVGSTRSLVELWTKKEFRNLRDMFDAGVRVPEPYIFFRNILVMDFIGENGVRAPLLKELPDDEINEDVYMDILEQITKMIKKARLVHGDLSEYNILVKDKKPYIIDVSQALPIEHDKSLELLKNDVENINRFFANKGIEVQGTDSFLSNLLGDLDVHNCGGSEDTGSKQDNPETGRDDQL</sequence>
<evidence type="ECO:0000256" key="4">
    <source>
        <dbReference type="ARBA" id="ARBA00022679"/>
    </source>
</evidence>
<evidence type="ECO:0000256" key="2">
    <source>
        <dbReference type="ARBA" id="ARBA00012513"/>
    </source>
</evidence>
<comment type="catalytic activity">
    <reaction evidence="11">
        <text>L-seryl-[protein] + ATP = O-phospho-L-seryl-[protein] + ADP + H(+)</text>
        <dbReference type="Rhea" id="RHEA:17989"/>
        <dbReference type="Rhea" id="RHEA-COMP:9863"/>
        <dbReference type="Rhea" id="RHEA-COMP:11604"/>
        <dbReference type="ChEBI" id="CHEBI:15378"/>
        <dbReference type="ChEBI" id="CHEBI:29999"/>
        <dbReference type="ChEBI" id="CHEBI:30616"/>
        <dbReference type="ChEBI" id="CHEBI:83421"/>
        <dbReference type="ChEBI" id="CHEBI:456216"/>
        <dbReference type="EC" id="2.7.11.1"/>
    </reaction>
</comment>
<keyword evidence="15" id="KW-1185">Reference proteome</keyword>
<dbReference type="EC" id="2.7.11.1" evidence="2"/>
<keyword evidence="9" id="KW-0460">Magnesium</keyword>
<proteinExistence type="inferred from homology"/>
<evidence type="ECO:0000256" key="12">
    <source>
        <dbReference type="SAM" id="MobiDB-lite"/>
    </source>
</evidence>
<dbReference type="InterPro" id="IPR051272">
    <property type="entry name" value="RIO-type_Ser/Thr_kinase"/>
</dbReference>
<name>A0A6A9QPP5_SULME</name>
<dbReference type="PROSITE" id="PS50011">
    <property type="entry name" value="PROTEIN_KINASE_DOM"/>
    <property type="match status" value="1"/>
</dbReference>
<evidence type="ECO:0000256" key="6">
    <source>
        <dbReference type="ARBA" id="ARBA00022741"/>
    </source>
</evidence>
<keyword evidence="6" id="KW-0547">Nucleotide-binding</keyword>
<dbReference type="SMART" id="SM00090">
    <property type="entry name" value="RIO"/>
    <property type="match status" value="1"/>
</dbReference>
<dbReference type="EMBL" id="WGGD01000005">
    <property type="protein sequence ID" value="MUN29255.1"/>
    <property type="molecule type" value="Genomic_DNA"/>
</dbReference>
<dbReference type="GO" id="GO:0004674">
    <property type="term" value="F:protein serine/threonine kinase activity"/>
    <property type="evidence" value="ECO:0007669"/>
    <property type="project" value="UniProtKB-KW"/>
</dbReference>
<dbReference type="InterPro" id="IPR000687">
    <property type="entry name" value="RIO_kinase"/>
</dbReference>
<evidence type="ECO:0000313" key="14">
    <source>
        <dbReference type="EMBL" id="MUN29255.1"/>
    </source>
</evidence>
<keyword evidence="4" id="KW-0808">Transferase</keyword>
<keyword evidence="7 14" id="KW-0418">Kinase</keyword>
<evidence type="ECO:0000256" key="1">
    <source>
        <dbReference type="ARBA" id="ARBA00009196"/>
    </source>
</evidence>
<organism evidence="14 15">
    <name type="scientific">Sulfuracidifex metallicus DSM 6482 = JCM 9184</name>
    <dbReference type="NCBI Taxonomy" id="523847"/>
    <lineage>
        <taxon>Archaea</taxon>
        <taxon>Thermoproteota</taxon>
        <taxon>Thermoprotei</taxon>
        <taxon>Sulfolobales</taxon>
        <taxon>Sulfolobaceae</taxon>
        <taxon>Sulfuracidifex</taxon>
    </lineage>
</organism>
<dbReference type="InterPro" id="IPR018935">
    <property type="entry name" value="RIO_kinase_CS"/>
</dbReference>
<dbReference type="InterPro" id="IPR018934">
    <property type="entry name" value="RIO_dom"/>
</dbReference>
<evidence type="ECO:0000256" key="11">
    <source>
        <dbReference type="ARBA" id="ARBA00048679"/>
    </source>
</evidence>
<comment type="similarity">
    <text evidence="1">Belongs to the protein kinase superfamily. RIO-type Ser/Thr kinase family.</text>
</comment>
<reference evidence="14 15" key="1">
    <citation type="submission" date="2019-10" db="EMBL/GenBank/DDBJ databases">
        <title>Sequencing and Assembly of Multiple Reported Metal-Biooxidizing Members of the Extremely Thermoacidophilic Archaeal Family Sulfolobaceae.</title>
        <authorList>
            <person name="Counts J.A."/>
            <person name="Kelly R.M."/>
        </authorList>
    </citation>
    <scope>NUCLEOTIDE SEQUENCE [LARGE SCALE GENOMIC DNA]</scope>
    <source>
        <strain evidence="14 15">DSM 6482</strain>
    </source>
</reference>
<keyword evidence="3" id="KW-0723">Serine/threonine-protein kinase</keyword>
<evidence type="ECO:0000256" key="5">
    <source>
        <dbReference type="ARBA" id="ARBA00022723"/>
    </source>
</evidence>
<dbReference type="GO" id="GO:0046872">
    <property type="term" value="F:metal ion binding"/>
    <property type="evidence" value="ECO:0007669"/>
    <property type="project" value="UniProtKB-KW"/>
</dbReference>
<dbReference type="PANTHER" id="PTHR45723">
    <property type="entry name" value="SERINE/THREONINE-PROTEIN KINASE RIO1"/>
    <property type="match status" value="1"/>
</dbReference>
<dbReference type="RefSeq" id="WP_156016842.1">
    <property type="nucleotide sequence ID" value="NZ_WGGD01000005.1"/>
</dbReference>
<dbReference type="Gene3D" id="1.10.510.10">
    <property type="entry name" value="Transferase(Phosphotransferase) domain 1"/>
    <property type="match status" value="1"/>
</dbReference>
<evidence type="ECO:0000256" key="7">
    <source>
        <dbReference type="ARBA" id="ARBA00022777"/>
    </source>
</evidence>
<keyword evidence="5" id="KW-0479">Metal-binding</keyword>
<evidence type="ECO:0000256" key="8">
    <source>
        <dbReference type="ARBA" id="ARBA00022840"/>
    </source>
</evidence>
<dbReference type="Pfam" id="PF01163">
    <property type="entry name" value="RIO1"/>
    <property type="match status" value="1"/>
</dbReference>
<feature type="region of interest" description="Disordered" evidence="12">
    <location>
        <begin position="262"/>
        <end position="281"/>
    </location>
</feature>
<dbReference type="InterPro" id="IPR011009">
    <property type="entry name" value="Kinase-like_dom_sf"/>
</dbReference>
<feature type="domain" description="Protein kinase" evidence="13">
    <location>
        <begin position="47"/>
        <end position="281"/>
    </location>
</feature>
<dbReference type="PROSITE" id="PS00109">
    <property type="entry name" value="PROTEIN_KINASE_TYR"/>
    <property type="match status" value="1"/>
</dbReference>
<dbReference type="GO" id="GO:0005524">
    <property type="term" value="F:ATP binding"/>
    <property type="evidence" value="ECO:0007669"/>
    <property type="project" value="UniProtKB-KW"/>
</dbReference>
<dbReference type="InterPro" id="IPR000719">
    <property type="entry name" value="Prot_kinase_dom"/>
</dbReference>
<evidence type="ECO:0000313" key="15">
    <source>
        <dbReference type="Proteomes" id="UP000470772"/>
    </source>
</evidence>
<comment type="caution">
    <text evidence="14">The sequence shown here is derived from an EMBL/GenBank/DDBJ whole genome shotgun (WGS) entry which is preliminary data.</text>
</comment>
<protein>
    <recommendedName>
        <fullName evidence="2">non-specific serine/threonine protein kinase</fullName>
        <ecNumber evidence="2">2.7.11.1</ecNumber>
    </recommendedName>
</protein>
<dbReference type="InterPro" id="IPR008266">
    <property type="entry name" value="Tyr_kinase_AS"/>
</dbReference>
<dbReference type="CDD" id="cd05145">
    <property type="entry name" value="RIO1_like"/>
    <property type="match status" value="1"/>
</dbReference>